<dbReference type="Proteomes" id="UP000291343">
    <property type="component" value="Unassembled WGS sequence"/>
</dbReference>
<dbReference type="EMBL" id="QKKF02009630">
    <property type="protein sequence ID" value="RZF45247.1"/>
    <property type="molecule type" value="Genomic_DNA"/>
</dbReference>
<dbReference type="Gene3D" id="3.30.70.330">
    <property type="match status" value="1"/>
</dbReference>
<protein>
    <recommendedName>
        <fullName evidence="3">Poly(A)-specific ribonuclease RNA-binding domain-containing protein</fullName>
    </recommendedName>
</protein>
<dbReference type="PANTHER" id="PTHR15092:SF44">
    <property type="entry name" value="POLY(A)-SPECIFIC RIBONUCLEASE PARN"/>
    <property type="match status" value="1"/>
</dbReference>
<accession>A0A482XHW9</accession>
<dbReference type="InterPro" id="IPR014789">
    <property type="entry name" value="PolyA-riboNase_RNA-binding"/>
</dbReference>
<dbReference type="SMR" id="A0A482XHW9"/>
<dbReference type="SUPFAM" id="SSF82708">
    <property type="entry name" value="R3H domain"/>
    <property type="match status" value="1"/>
</dbReference>
<dbReference type="OrthoDB" id="1432093at2759"/>
<dbReference type="InterPro" id="IPR012677">
    <property type="entry name" value="Nucleotide-bd_a/b_plait_sf"/>
</dbReference>
<dbReference type="InterPro" id="IPR036397">
    <property type="entry name" value="RNaseH_sf"/>
</dbReference>
<feature type="domain" description="Poly(A)-specific ribonuclease RNA-binding" evidence="3">
    <location>
        <begin position="427"/>
        <end position="502"/>
    </location>
</feature>
<comment type="caution">
    <text evidence="4">The sequence shown here is derived from an EMBL/GenBank/DDBJ whole genome shotgun (WGS) entry which is preliminary data.</text>
</comment>
<evidence type="ECO:0000256" key="1">
    <source>
        <dbReference type="ARBA" id="ARBA00008372"/>
    </source>
</evidence>
<organism evidence="4 5">
    <name type="scientific">Laodelphax striatellus</name>
    <name type="common">Small brown planthopper</name>
    <name type="synonym">Delphax striatella</name>
    <dbReference type="NCBI Taxonomy" id="195883"/>
    <lineage>
        <taxon>Eukaryota</taxon>
        <taxon>Metazoa</taxon>
        <taxon>Ecdysozoa</taxon>
        <taxon>Arthropoda</taxon>
        <taxon>Hexapoda</taxon>
        <taxon>Insecta</taxon>
        <taxon>Pterygota</taxon>
        <taxon>Neoptera</taxon>
        <taxon>Paraneoptera</taxon>
        <taxon>Hemiptera</taxon>
        <taxon>Auchenorrhyncha</taxon>
        <taxon>Fulgoroidea</taxon>
        <taxon>Delphacidae</taxon>
        <taxon>Criomorphinae</taxon>
        <taxon>Laodelphax</taxon>
    </lineage>
</organism>
<evidence type="ECO:0000259" key="3">
    <source>
        <dbReference type="Pfam" id="PF08675"/>
    </source>
</evidence>
<dbReference type="STRING" id="195883.A0A482XHW9"/>
<dbReference type="InterPro" id="IPR051181">
    <property type="entry name" value="CAF1_poly(A)_ribonucleases"/>
</dbReference>
<dbReference type="Pfam" id="PF08675">
    <property type="entry name" value="RNA_bind"/>
    <property type="match status" value="1"/>
</dbReference>
<dbReference type="PANTHER" id="PTHR15092">
    <property type="entry name" value="POLY A -SPECIFIC RIBONUCLEASE/TARGET OF EGR1, MEMBER 1"/>
    <property type="match status" value="1"/>
</dbReference>
<dbReference type="GO" id="GO:0004535">
    <property type="term" value="F:poly(A)-specific ribonuclease activity"/>
    <property type="evidence" value="ECO:0007669"/>
    <property type="project" value="InterPro"/>
</dbReference>
<evidence type="ECO:0000313" key="5">
    <source>
        <dbReference type="Proteomes" id="UP000291343"/>
    </source>
</evidence>
<feature type="region of interest" description="Disordered" evidence="2">
    <location>
        <begin position="549"/>
        <end position="587"/>
    </location>
</feature>
<dbReference type="GO" id="GO:0005737">
    <property type="term" value="C:cytoplasm"/>
    <property type="evidence" value="ECO:0007669"/>
    <property type="project" value="InterPro"/>
</dbReference>
<dbReference type="GO" id="GO:0003723">
    <property type="term" value="F:RNA binding"/>
    <property type="evidence" value="ECO:0007669"/>
    <property type="project" value="InterPro"/>
</dbReference>
<gene>
    <name evidence="4" type="ORF">LSTR_LSTR010391</name>
</gene>
<name>A0A482XHW9_LAOST</name>
<dbReference type="GO" id="GO:0000289">
    <property type="term" value="P:nuclear-transcribed mRNA poly(A) tail shortening"/>
    <property type="evidence" value="ECO:0007669"/>
    <property type="project" value="TreeGrafter"/>
</dbReference>
<dbReference type="GO" id="GO:1990432">
    <property type="term" value="P:siRNA 3'-end processing"/>
    <property type="evidence" value="ECO:0007669"/>
    <property type="project" value="TreeGrafter"/>
</dbReference>
<dbReference type="InterPro" id="IPR006941">
    <property type="entry name" value="RNase_CAF1"/>
</dbReference>
<dbReference type="GO" id="GO:1990431">
    <property type="term" value="P:priRNA 3'-end processing"/>
    <property type="evidence" value="ECO:0007669"/>
    <property type="project" value="TreeGrafter"/>
</dbReference>
<dbReference type="GO" id="GO:0005634">
    <property type="term" value="C:nucleus"/>
    <property type="evidence" value="ECO:0007669"/>
    <property type="project" value="InterPro"/>
</dbReference>
<dbReference type="Gene3D" id="3.30.420.10">
    <property type="entry name" value="Ribonuclease H-like superfamily/Ribonuclease H"/>
    <property type="match status" value="2"/>
</dbReference>
<evidence type="ECO:0000313" key="4">
    <source>
        <dbReference type="EMBL" id="RZF45247.1"/>
    </source>
</evidence>
<comment type="similarity">
    <text evidence="1">Belongs to the CAF1 family.</text>
</comment>
<dbReference type="InterPro" id="IPR035979">
    <property type="entry name" value="RBD_domain_sf"/>
</dbReference>
<dbReference type="SUPFAM" id="SSF53098">
    <property type="entry name" value="Ribonuclease H-like"/>
    <property type="match status" value="1"/>
</dbReference>
<dbReference type="InterPro" id="IPR036867">
    <property type="entry name" value="R3H_dom_sf"/>
</dbReference>
<dbReference type="InParanoid" id="A0A482XHW9"/>
<dbReference type="Pfam" id="PF04857">
    <property type="entry name" value="CAF1"/>
    <property type="match status" value="1"/>
</dbReference>
<reference evidence="4 5" key="1">
    <citation type="journal article" date="2017" name="Gigascience">
        <title>Genome sequence of the small brown planthopper, Laodelphax striatellus.</title>
        <authorList>
            <person name="Zhu J."/>
            <person name="Jiang F."/>
            <person name="Wang X."/>
            <person name="Yang P."/>
            <person name="Bao Y."/>
            <person name="Zhao W."/>
            <person name="Wang W."/>
            <person name="Lu H."/>
            <person name="Wang Q."/>
            <person name="Cui N."/>
            <person name="Li J."/>
            <person name="Chen X."/>
            <person name="Luo L."/>
            <person name="Yu J."/>
            <person name="Kang L."/>
            <person name="Cui F."/>
        </authorList>
    </citation>
    <scope>NUCLEOTIDE SEQUENCE [LARGE SCALE GENOMIC DNA]</scope>
    <source>
        <strain evidence="4">Lst14</strain>
    </source>
</reference>
<dbReference type="SUPFAM" id="SSF54928">
    <property type="entry name" value="RNA-binding domain, RBD"/>
    <property type="match status" value="1"/>
</dbReference>
<evidence type="ECO:0000256" key="2">
    <source>
        <dbReference type="SAM" id="MobiDB-lite"/>
    </source>
</evidence>
<sequence>MEVTRENFKTLLPTIKADIDEAEFFAIDGEFTGLTINGIAITPFDTPAEYYKKLKDGAMDFLFFQFGLAAFKFDEAAKKYNHKAYNFYLFPRPDLRTKKVADSRFLCQTSCIDFLAEYLLDFNKVFKQGISYLNSPDEKKALDLLEERKENMLNSEKETEDEITVPSDLELCVENACSQVEDFIKSEAEEKEIILLKNNSFLKKLVYQQVSKRFSEDGIELITINKALIARKNYSKEQKEKDILEKFEAEKKEIQDVVGFTLVIRQLAQSGKLIIGHNFLIDLCHILNQFFSPLPEEYNEFKSMLHDIFPRLLDTKYMCHSEPFTNLLPTSTLAQLLPVICKSPFKLPEVGCIDKDYGYSTSSNKNHEAGFDAYITGLLFITFAHYLGTKFTKESDDVPLTKMNVLNRFINRLHLMKVNDTYIDICGNDPDVSRDHVFYVTFPSIWRFKQIADLFRPVGNIVVSWIDETSAWVALSKPDMAPDMVYVDTSEYDDVTILSYEQRRRTMRRYQSTSSSATPQLLFSPDTSSALKKRKREVQSTAACSNIAATAAGRRRSRSSGRESFSRRSFETIPEEAEEVDSPIRKKRLIDDCEKTSKCDKKMEFDENDAWD</sequence>
<proteinExistence type="inferred from homology"/>
<dbReference type="InterPro" id="IPR012337">
    <property type="entry name" value="RNaseH-like_sf"/>
</dbReference>
<dbReference type="AlphaFoldDB" id="A0A482XHW9"/>
<dbReference type="GO" id="GO:0046872">
    <property type="term" value="F:metal ion binding"/>
    <property type="evidence" value="ECO:0007669"/>
    <property type="project" value="InterPro"/>
</dbReference>
<keyword evidence="5" id="KW-1185">Reference proteome</keyword>
<feature type="compositionally biased region" description="Basic and acidic residues" evidence="2">
    <location>
        <begin position="560"/>
        <end position="570"/>
    </location>
</feature>